<feature type="domain" description="Fe2OG dioxygenase" evidence="4">
    <location>
        <begin position="145"/>
        <end position="245"/>
    </location>
</feature>
<evidence type="ECO:0000256" key="1">
    <source>
        <dbReference type="ARBA" id="ARBA00022723"/>
    </source>
</evidence>
<gene>
    <name evidence="5" type="ORF">TanjilG_05829</name>
</gene>
<dbReference type="EMBL" id="CM007372">
    <property type="protein sequence ID" value="OIW00479.1"/>
    <property type="molecule type" value="Genomic_DNA"/>
</dbReference>
<name>A0A4P1R3G1_LUPAN</name>
<dbReference type="InterPro" id="IPR005123">
    <property type="entry name" value="Oxoglu/Fe-dep_dioxygenase_dom"/>
</dbReference>
<dbReference type="Proteomes" id="UP000188354">
    <property type="component" value="Chromosome LG12"/>
</dbReference>
<dbReference type="InterPro" id="IPR050231">
    <property type="entry name" value="Iron_ascorbate_oxido_reductase"/>
</dbReference>
<evidence type="ECO:0000256" key="2">
    <source>
        <dbReference type="ARBA" id="ARBA00023004"/>
    </source>
</evidence>
<evidence type="ECO:0000256" key="3">
    <source>
        <dbReference type="RuleBase" id="RU003682"/>
    </source>
</evidence>
<keyword evidence="6" id="KW-1185">Reference proteome</keyword>
<dbReference type="InterPro" id="IPR044861">
    <property type="entry name" value="IPNS-like_FE2OG_OXY"/>
</dbReference>
<dbReference type="InterPro" id="IPR027443">
    <property type="entry name" value="IPNS-like_sf"/>
</dbReference>
<dbReference type="Gene3D" id="2.60.120.330">
    <property type="entry name" value="B-lactam Antibiotic, Isopenicillin N Synthase, Chain"/>
    <property type="match status" value="2"/>
</dbReference>
<protein>
    <recommendedName>
        <fullName evidence="4">Fe2OG dioxygenase domain-containing protein</fullName>
    </recommendedName>
</protein>
<dbReference type="Pfam" id="PF14226">
    <property type="entry name" value="DIOX_N"/>
    <property type="match status" value="1"/>
</dbReference>
<dbReference type="GO" id="GO:0016491">
    <property type="term" value="F:oxidoreductase activity"/>
    <property type="evidence" value="ECO:0007669"/>
    <property type="project" value="UniProtKB-KW"/>
</dbReference>
<keyword evidence="3" id="KW-0560">Oxidoreductase</keyword>
<dbReference type="STRING" id="3871.A0A4P1R3G1"/>
<evidence type="ECO:0000313" key="6">
    <source>
        <dbReference type="Proteomes" id="UP000188354"/>
    </source>
</evidence>
<dbReference type="SUPFAM" id="SSF51197">
    <property type="entry name" value="Clavaminate synthase-like"/>
    <property type="match status" value="1"/>
</dbReference>
<accession>A0A4P1R3G1</accession>
<keyword evidence="1 3" id="KW-0479">Metal-binding</keyword>
<organism evidence="5 6">
    <name type="scientific">Lupinus angustifolius</name>
    <name type="common">Narrow-leaved blue lupine</name>
    <dbReference type="NCBI Taxonomy" id="3871"/>
    <lineage>
        <taxon>Eukaryota</taxon>
        <taxon>Viridiplantae</taxon>
        <taxon>Streptophyta</taxon>
        <taxon>Embryophyta</taxon>
        <taxon>Tracheophyta</taxon>
        <taxon>Spermatophyta</taxon>
        <taxon>Magnoliopsida</taxon>
        <taxon>eudicotyledons</taxon>
        <taxon>Gunneridae</taxon>
        <taxon>Pentapetalae</taxon>
        <taxon>rosids</taxon>
        <taxon>fabids</taxon>
        <taxon>Fabales</taxon>
        <taxon>Fabaceae</taxon>
        <taxon>Papilionoideae</taxon>
        <taxon>50 kb inversion clade</taxon>
        <taxon>genistoids sensu lato</taxon>
        <taxon>core genistoids</taxon>
        <taxon>Genisteae</taxon>
        <taxon>Lupinus</taxon>
    </lineage>
</organism>
<dbReference type="GO" id="GO:0046872">
    <property type="term" value="F:metal ion binding"/>
    <property type="evidence" value="ECO:0007669"/>
    <property type="project" value="UniProtKB-KW"/>
</dbReference>
<proteinExistence type="inferred from homology"/>
<dbReference type="AlphaFoldDB" id="A0A4P1R3G1"/>
<dbReference type="PANTHER" id="PTHR47990">
    <property type="entry name" value="2-OXOGLUTARATE (2OG) AND FE(II)-DEPENDENT OXYGENASE SUPERFAMILY PROTEIN-RELATED"/>
    <property type="match status" value="1"/>
</dbReference>
<dbReference type="Gramene" id="OIW00479">
    <property type="protein sequence ID" value="OIW00479"/>
    <property type="gene ID" value="TanjilG_05829"/>
</dbReference>
<dbReference type="Pfam" id="PF03171">
    <property type="entry name" value="2OG-FeII_Oxy"/>
    <property type="match status" value="1"/>
</dbReference>
<dbReference type="InterPro" id="IPR026992">
    <property type="entry name" value="DIOX_N"/>
</dbReference>
<sequence>MKSSVATLTHFPLGRDKNGLATIFDKAVLKNLADIPKEFEWSSEELVQSSQEELHHGLFQVINHGVDLDLIKAAYEEISTVFNLPMSKKLTAQKKPDSLVEYAGAREDRFTSKLPWKETLAFQNDYNKDSKSQVVDFFNTAFGVELQHPGCNLYPACTVDNNLTLGTGPHRDPTGLTFLYQDQVGGLEVFVDNKWKALSYSPDQFIVNVGNTFMALTNGRYKSCLHRVLVNKEMERKSMALFVNPRGGKIVSPPQNLFSKEEPRKYPDFTWKEFRYFPQKYQKTDC</sequence>
<dbReference type="PROSITE" id="PS51471">
    <property type="entry name" value="FE2OG_OXY"/>
    <property type="match status" value="1"/>
</dbReference>
<comment type="similarity">
    <text evidence="3">Belongs to the iron/ascorbate-dependent oxidoreductase family.</text>
</comment>
<reference evidence="5 6" key="1">
    <citation type="journal article" date="2017" name="Plant Biotechnol. J.">
        <title>A comprehensive draft genome sequence for lupin (Lupinus angustifolius), an emerging health food: insights into plant-microbe interactions and legume evolution.</title>
        <authorList>
            <person name="Hane J.K."/>
            <person name="Ming Y."/>
            <person name="Kamphuis L.G."/>
            <person name="Nelson M.N."/>
            <person name="Garg G."/>
            <person name="Atkins C.A."/>
            <person name="Bayer P.E."/>
            <person name="Bravo A."/>
            <person name="Bringans S."/>
            <person name="Cannon S."/>
            <person name="Edwards D."/>
            <person name="Foley R."/>
            <person name="Gao L.L."/>
            <person name="Harrison M.J."/>
            <person name="Huang W."/>
            <person name="Hurgobin B."/>
            <person name="Li S."/>
            <person name="Liu C.W."/>
            <person name="McGrath A."/>
            <person name="Morahan G."/>
            <person name="Murray J."/>
            <person name="Weller J."/>
            <person name="Jian J."/>
            <person name="Singh K.B."/>
        </authorList>
    </citation>
    <scope>NUCLEOTIDE SEQUENCE [LARGE SCALE GENOMIC DNA]</scope>
    <source>
        <strain evidence="6">cv. Tanjil</strain>
        <tissue evidence="5">Whole plant</tissue>
    </source>
</reference>
<keyword evidence="2 3" id="KW-0408">Iron</keyword>
<evidence type="ECO:0000259" key="4">
    <source>
        <dbReference type="PROSITE" id="PS51471"/>
    </source>
</evidence>
<evidence type="ECO:0000313" key="5">
    <source>
        <dbReference type="EMBL" id="OIW00479.1"/>
    </source>
</evidence>